<proteinExistence type="predicted"/>
<evidence type="ECO:0000256" key="1">
    <source>
        <dbReference type="SAM" id="MobiDB-lite"/>
    </source>
</evidence>
<organism evidence="2 3">
    <name type="scientific">Protopolystoma xenopodis</name>
    <dbReference type="NCBI Taxonomy" id="117903"/>
    <lineage>
        <taxon>Eukaryota</taxon>
        <taxon>Metazoa</taxon>
        <taxon>Spiralia</taxon>
        <taxon>Lophotrochozoa</taxon>
        <taxon>Platyhelminthes</taxon>
        <taxon>Monogenea</taxon>
        <taxon>Polyopisthocotylea</taxon>
        <taxon>Polystomatidea</taxon>
        <taxon>Polystomatidae</taxon>
        <taxon>Protopolystoma</taxon>
    </lineage>
</organism>
<feature type="compositionally biased region" description="Acidic residues" evidence="1">
    <location>
        <begin position="24"/>
        <end position="35"/>
    </location>
</feature>
<gene>
    <name evidence="2" type="ORF">PXEA_LOCUS13562</name>
</gene>
<sequence>MASADYDAGETFENVSSPLSDAGNQDDDADYEAGETSENVSSPRSDAMKTTMADDFGLDAFYIISLNTRPSCDNEVNPLLFSRYLDKGPTFLVSLTSCGVVQTGKAH</sequence>
<feature type="compositionally biased region" description="Polar residues" evidence="1">
    <location>
        <begin position="13"/>
        <end position="23"/>
    </location>
</feature>
<evidence type="ECO:0000313" key="2">
    <source>
        <dbReference type="EMBL" id="VEL20122.1"/>
    </source>
</evidence>
<dbReference type="Proteomes" id="UP000784294">
    <property type="component" value="Unassembled WGS sequence"/>
</dbReference>
<protein>
    <submittedName>
        <fullName evidence="2">Uncharacterized protein</fullName>
    </submittedName>
</protein>
<dbReference type="AlphaFoldDB" id="A0A448WTT4"/>
<feature type="region of interest" description="Disordered" evidence="1">
    <location>
        <begin position="1"/>
        <end position="48"/>
    </location>
</feature>
<evidence type="ECO:0000313" key="3">
    <source>
        <dbReference type="Proteomes" id="UP000784294"/>
    </source>
</evidence>
<accession>A0A448WTT4</accession>
<comment type="caution">
    <text evidence="2">The sequence shown here is derived from an EMBL/GenBank/DDBJ whole genome shotgun (WGS) entry which is preliminary data.</text>
</comment>
<name>A0A448WTT4_9PLAT</name>
<reference evidence="2" key="1">
    <citation type="submission" date="2018-11" db="EMBL/GenBank/DDBJ databases">
        <authorList>
            <consortium name="Pathogen Informatics"/>
        </authorList>
    </citation>
    <scope>NUCLEOTIDE SEQUENCE</scope>
</reference>
<dbReference type="EMBL" id="CAAALY010044815">
    <property type="protein sequence ID" value="VEL20122.1"/>
    <property type="molecule type" value="Genomic_DNA"/>
</dbReference>
<keyword evidence="3" id="KW-1185">Reference proteome</keyword>